<dbReference type="CDD" id="cd17321">
    <property type="entry name" value="MFS_MMR_MDR_like"/>
    <property type="match status" value="1"/>
</dbReference>
<keyword evidence="5" id="KW-0046">Antibiotic resistance</keyword>
<feature type="transmembrane region" description="Helical" evidence="6">
    <location>
        <begin position="63"/>
        <end position="81"/>
    </location>
</feature>
<feature type="transmembrane region" description="Helical" evidence="6">
    <location>
        <begin position="319"/>
        <end position="340"/>
    </location>
</feature>
<protein>
    <submittedName>
        <fullName evidence="8">MFS transporter</fullName>
    </submittedName>
</protein>
<sequence>MTQKSATPVSTQKTSAPKTAYRWRWPALAALLLGEAMNLLDSTIVQVAAPEIHADLGGSVSDIQWFTTAYTLPFAMFLITGGRLGDIAGRRRIFTIGVTTFMLASVACALAPSAGSLIAFRIAQGAAAAVIIPQTIGLIKAMFTAEETSKALGSIGPVMGLAAVCGPVLGGVLTHADLFGSSWRACFLVNVPLSLGVLAMTPKLLEDRAPKRPTLDLIGTALAMTGVALIVYPLIGANVARMSSSSWSSIGVGLAILIGFALHQRGVSARGRSPLVEPSLFTRRGFPGALVTSTLFFSVTTGLMMVVVLQLQLGLGTDVLTAGLSLAPWSFGLAVASWIAGGHLTKRYGHRVMTAGLALLLVGLVAAVAAYRSAGPTEYPTALLVALGVIGLGIGVFTPAFFTIALRPVKPHEIGSAAGLLNAVQQLGATLGVAVLGSVFLNGAVGSGGPLAALHAVQTTFWVAVGLILATILSSRLMVERRMRR</sequence>
<keyword evidence="9" id="KW-1185">Reference proteome</keyword>
<dbReference type="SUPFAM" id="SSF103473">
    <property type="entry name" value="MFS general substrate transporter"/>
    <property type="match status" value="1"/>
</dbReference>
<keyword evidence="2 6" id="KW-0812">Transmembrane</keyword>
<feature type="transmembrane region" description="Helical" evidence="6">
    <location>
        <begin position="151"/>
        <end position="170"/>
    </location>
</feature>
<dbReference type="GO" id="GO:0022857">
    <property type="term" value="F:transmembrane transporter activity"/>
    <property type="evidence" value="ECO:0007669"/>
    <property type="project" value="InterPro"/>
</dbReference>
<dbReference type="Gene3D" id="1.20.1250.20">
    <property type="entry name" value="MFS general substrate transporter like domains"/>
    <property type="match status" value="1"/>
</dbReference>
<dbReference type="Gene3D" id="1.20.1720.10">
    <property type="entry name" value="Multidrug resistance protein D"/>
    <property type="match status" value="1"/>
</dbReference>
<keyword evidence="3 6" id="KW-1133">Transmembrane helix</keyword>
<dbReference type="InterPro" id="IPR036259">
    <property type="entry name" value="MFS_trans_sf"/>
</dbReference>
<dbReference type="Proteomes" id="UP000308697">
    <property type="component" value="Unassembled WGS sequence"/>
</dbReference>
<evidence type="ECO:0000256" key="6">
    <source>
        <dbReference type="SAM" id="Phobius"/>
    </source>
</evidence>
<feature type="transmembrane region" description="Helical" evidence="6">
    <location>
        <begin position="418"/>
        <end position="441"/>
    </location>
</feature>
<feature type="transmembrane region" description="Helical" evidence="6">
    <location>
        <begin position="461"/>
        <end position="479"/>
    </location>
</feature>
<evidence type="ECO:0000256" key="3">
    <source>
        <dbReference type="ARBA" id="ARBA00022989"/>
    </source>
</evidence>
<feature type="transmembrane region" description="Helical" evidence="6">
    <location>
        <begin position="352"/>
        <end position="371"/>
    </location>
</feature>
<feature type="transmembrane region" description="Helical" evidence="6">
    <location>
        <begin position="217"/>
        <end position="235"/>
    </location>
</feature>
<proteinExistence type="predicted"/>
<evidence type="ECO:0000256" key="2">
    <source>
        <dbReference type="ARBA" id="ARBA00022692"/>
    </source>
</evidence>
<dbReference type="EMBL" id="SUMB01000002">
    <property type="protein sequence ID" value="TJZ57525.1"/>
    <property type="molecule type" value="Genomic_DNA"/>
</dbReference>
<dbReference type="PROSITE" id="PS50850">
    <property type="entry name" value="MFS"/>
    <property type="match status" value="1"/>
</dbReference>
<dbReference type="OrthoDB" id="4532109at2"/>
<feature type="transmembrane region" description="Helical" evidence="6">
    <location>
        <begin position="182"/>
        <end position="205"/>
    </location>
</feature>
<dbReference type="InterPro" id="IPR020846">
    <property type="entry name" value="MFS_dom"/>
</dbReference>
<evidence type="ECO:0000313" key="9">
    <source>
        <dbReference type="Proteomes" id="UP000308697"/>
    </source>
</evidence>
<feature type="transmembrane region" description="Helical" evidence="6">
    <location>
        <begin position="247"/>
        <end position="267"/>
    </location>
</feature>
<evidence type="ECO:0000259" key="7">
    <source>
        <dbReference type="PROSITE" id="PS50850"/>
    </source>
</evidence>
<dbReference type="GO" id="GO:0046677">
    <property type="term" value="P:response to antibiotic"/>
    <property type="evidence" value="ECO:0007669"/>
    <property type="project" value="UniProtKB-KW"/>
</dbReference>
<dbReference type="PANTHER" id="PTHR42718">
    <property type="entry name" value="MAJOR FACILITATOR SUPERFAMILY MULTIDRUG TRANSPORTER MFSC"/>
    <property type="match status" value="1"/>
</dbReference>
<evidence type="ECO:0000256" key="4">
    <source>
        <dbReference type="ARBA" id="ARBA00023136"/>
    </source>
</evidence>
<feature type="transmembrane region" description="Helical" evidence="6">
    <location>
        <begin position="383"/>
        <end position="406"/>
    </location>
</feature>
<feature type="transmembrane region" description="Helical" evidence="6">
    <location>
        <begin position="93"/>
        <end position="112"/>
    </location>
</feature>
<organism evidence="8 9">
    <name type="scientific">Streptomyces piniterrae</name>
    <dbReference type="NCBI Taxonomy" id="2571125"/>
    <lineage>
        <taxon>Bacteria</taxon>
        <taxon>Bacillati</taxon>
        <taxon>Actinomycetota</taxon>
        <taxon>Actinomycetes</taxon>
        <taxon>Kitasatosporales</taxon>
        <taxon>Streptomycetaceae</taxon>
        <taxon>Streptomyces</taxon>
    </lineage>
</organism>
<evidence type="ECO:0000256" key="5">
    <source>
        <dbReference type="ARBA" id="ARBA00023251"/>
    </source>
</evidence>
<keyword evidence="4 6" id="KW-0472">Membrane</keyword>
<dbReference type="AlphaFoldDB" id="A0A4U0NSK8"/>
<gene>
    <name evidence="8" type="ORF">FCH28_06580</name>
</gene>
<name>A0A4U0NSK8_9ACTN</name>
<feature type="transmembrane region" description="Helical" evidence="6">
    <location>
        <begin position="288"/>
        <end position="313"/>
    </location>
</feature>
<dbReference type="Pfam" id="PF07690">
    <property type="entry name" value="MFS_1"/>
    <property type="match status" value="1"/>
</dbReference>
<dbReference type="InterPro" id="IPR011701">
    <property type="entry name" value="MFS"/>
</dbReference>
<evidence type="ECO:0000256" key="1">
    <source>
        <dbReference type="ARBA" id="ARBA00004651"/>
    </source>
</evidence>
<dbReference type="PANTHER" id="PTHR42718:SF39">
    <property type="entry name" value="ACTINORHODIN TRANSPORTER-RELATED"/>
    <property type="match status" value="1"/>
</dbReference>
<feature type="transmembrane region" description="Helical" evidence="6">
    <location>
        <begin position="118"/>
        <end position="139"/>
    </location>
</feature>
<dbReference type="GO" id="GO:0005886">
    <property type="term" value="C:plasma membrane"/>
    <property type="evidence" value="ECO:0007669"/>
    <property type="project" value="UniProtKB-SubCell"/>
</dbReference>
<comment type="caution">
    <text evidence="8">The sequence shown here is derived from an EMBL/GenBank/DDBJ whole genome shotgun (WGS) entry which is preliminary data.</text>
</comment>
<feature type="domain" description="Major facilitator superfamily (MFS) profile" evidence="7">
    <location>
        <begin position="27"/>
        <end position="483"/>
    </location>
</feature>
<evidence type="ECO:0000313" key="8">
    <source>
        <dbReference type="EMBL" id="TJZ57525.1"/>
    </source>
</evidence>
<reference evidence="8 9" key="1">
    <citation type="submission" date="2019-04" db="EMBL/GenBank/DDBJ databases">
        <title>Streptomyces piniterrae sp. nov., a heliquinomycin-producing actinomycete isolated from rhizosphere soil of Pinus yunnanensis.</title>
        <authorList>
            <person name="Zhuang X."/>
            <person name="Zhao J."/>
        </authorList>
    </citation>
    <scope>NUCLEOTIDE SEQUENCE [LARGE SCALE GENOMIC DNA]</scope>
    <source>
        <strain evidence="9">jys28</strain>
    </source>
</reference>
<comment type="subcellular location">
    <subcellularLocation>
        <location evidence="1">Cell membrane</location>
        <topology evidence="1">Multi-pass membrane protein</topology>
    </subcellularLocation>
</comment>
<accession>A0A4U0NSK8</accession>